<sequence length="40" mass="4658">MLGADTPTRFNKMNENYLIIQCLAICYQYFYVLAIQIPIA</sequence>
<keyword evidence="1" id="KW-0812">Transmembrane</keyword>
<gene>
    <name evidence="3" type="ORF">AO370_1525</name>
    <name evidence="2" type="ORF">AO384_0551</name>
</gene>
<evidence type="ECO:0000313" key="2">
    <source>
        <dbReference type="EMBL" id="OAU97515.1"/>
    </source>
</evidence>
<reference evidence="4 5" key="1">
    <citation type="journal article" date="2016" name="Genome Biol. Evol.">
        <title>Comparative Genomic Analyses of the Moraxella catarrhalis Serosensitive and Seroresistant Lineages Demonstrate Their Independent Evolution.</title>
        <authorList>
            <person name="Earl J.P."/>
            <person name="de Vries S.P."/>
            <person name="Ahmed A."/>
            <person name="Powell E."/>
            <person name="Schultz M.P."/>
            <person name="Hermans P.W."/>
            <person name="Hill D.J."/>
            <person name="Zhou Z."/>
            <person name="Constantinidou C.I."/>
            <person name="Hu F.Z."/>
            <person name="Bootsma H.J."/>
            <person name="Ehrlich G.D."/>
        </authorList>
    </citation>
    <scope>NUCLEOTIDE SEQUENCE [LARGE SCALE GENOMIC DNA]</scope>
    <source>
        <strain evidence="3 5">F23</strain>
        <strain evidence="2 4">Z7542</strain>
    </source>
</reference>
<keyword evidence="4" id="KW-1185">Reference proteome</keyword>
<accession>A0A198WTJ2</accession>
<keyword evidence="1" id="KW-1133">Transmembrane helix</keyword>
<protein>
    <submittedName>
        <fullName evidence="2">Uncharacterized protein</fullName>
    </submittedName>
</protein>
<dbReference type="AlphaFoldDB" id="A0A198WTJ2"/>
<dbReference type="PATRIC" id="fig|480.227.peg.455"/>
<dbReference type="Proteomes" id="UP000078228">
    <property type="component" value="Unassembled WGS sequence"/>
</dbReference>
<dbReference type="EMBL" id="LXHQ01000037">
    <property type="protein sequence ID" value="OAV24127.1"/>
    <property type="molecule type" value="Genomic_DNA"/>
</dbReference>
<dbReference type="Proteomes" id="UP000078295">
    <property type="component" value="Unassembled WGS sequence"/>
</dbReference>
<dbReference type="EMBL" id="LXHC01000006">
    <property type="protein sequence ID" value="OAU97515.1"/>
    <property type="molecule type" value="Genomic_DNA"/>
</dbReference>
<evidence type="ECO:0000256" key="1">
    <source>
        <dbReference type="SAM" id="Phobius"/>
    </source>
</evidence>
<name>A0A198WTJ2_MORCA</name>
<feature type="transmembrane region" description="Helical" evidence="1">
    <location>
        <begin position="17"/>
        <end position="39"/>
    </location>
</feature>
<evidence type="ECO:0000313" key="4">
    <source>
        <dbReference type="Proteomes" id="UP000078228"/>
    </source>
</evidence>
<organism evidence="2 4">
    <name type="scientific">Moraxella catarrhalis</name>
    <name type="common">Branhamella catarrhalis</name>
    <dbReference type="NCBI Taxonomy" id="480"/>
    <lineage>
        <taxon>Bacteria</taxon>
        <taxon>Pseudomonadati</taxon>
        <taxon>Pseudomonadota</taxon>
        <taxon>Gammaproteobacteria</taxon>
        <taxon>Moraxellales</taxon>
        <taxon>Moraxellaceae</taxon>
        <taxon>Moraxella</taxon>
    </lineage>
</organism>
<evidence type="ECO:0000313" key="5">
    <source>
        <dbReference type="Proteomes" id="UP000078295"/>
    </source>
</evidence>
<keyword evidence="1" id="KW-0472">Membrane</keyword>
<evidence type="ECO:0000313" key="3">
    <source>
        <dbReference type="EMBL" id="OAV24127.1"/>
    </source>
</evidence>
<proteinExistence type="predicted"/>
<comment type="caution">
    <text evidence="2">The sequence shown here is derived from an EMBL/GenBank/DDBJ whole genome shotgun (WGS) entry which is preliminary data.</text>
</comment>